<dbReference type="PROSITE" id="PS00476">
    <property type="entry name" value="FATTY_ACID_DESATUR_1"/>
    <property type="match status" value="1"/>
</dbReference>
<feature type="transmembrane region" description="Helical" evidence="14">
    <location>
        <begin position="82"/>
        <end position="100"/>
    </location>
</feature>
<organism evidence="16">
    <name type="scientific">Ctenopseustis herana</name>
    <dbReference type="NCBI Taxonomy" id="65029"/>
    <lineage>
        <taxon>Eukaryota</taxon>
        <taxon>Metazoa</taxon>
        <taxon>Ecdysozoa</taxon>
        <taxon>Arthropoda</taxon>
        <taxon>Hexapoda</taxon>
        <taxon>Insecta</taxon>
        <taxon>Pterygota</taxon>
        <taxon>Neoptera</taxon>
        <taxon>Endopterygota</taxon>
        <taxon>Lepidoptera</taxon>
        <taxon>Glossata</taxon>
        <taxon>Ditrysia</taxon>
        <taxon>Tortricoidea</taxon>
        <taxon>Tortricidae</taxon>
        <taxon>Tortricinae</taxon>
        <taxon>Ctenopseustis</taxon>
    </lineage>
</organism>
<dbReference type="GO" id="GO:0005789">
    <property type="term" value="C:endoplasmic reticulum membrane"/>
    <property type="evidence" value="ECO:0007669"/>
    <property type="project" value="TreeGrafter"/>
</dbReference>
<dbReference type="GO" id="GO:0006636">
    <property type="term" value="P:unsaturated fatty acid biosynthetic process"/>
    <property type="evidence" value="ECO:0007669"/>
    <property type="project" value="TreeGrafter"/>
</dbReference>
<proteinExistence type="evidence at transcript level"/>
<evidence type="ECO:0000256" key="14">
    <source>
        <dbReference type="SAM" id="Phobius"/>
    </source>
</evidence>
<keyword evidence="3 13" id="KW-0444">Lipid biosynthesis</keyword>
<feature type="transmembrane region" description="Helical" evidence="14">
    <location>
        <begin position="163"/>
        <end position="184"/>
    </location>
</feature>
<evidence type="ECO:0000256" key="2">
    <source>
        <dbReference type="ARBA" id="ARBA00009295"/>
    </source>
</evidence>
<keyword evidence="8 13" id="KW-0560">Oxidoreductase</keyword>
<evidence type="ECO:0000259" key="15">
    <source>
        <dbReference type="Pfam" id="PF00487"/>
    </source>
</evidence>
<protein>
    <submittedName>
        <fullName evidence="16">Desaturase</fullName>
    </submittedName>
</protein>
<dbReference type="GO" id="GO:0004768">
    <property type="term" value="F:stearoyl-CoA 9-desaturase activity"/>
    <property type="evidence" value="ECO:0007669"/>
    <property type="project" value="TreeGrafter"/>
</dbReference>
<evidence type="ECO:0000256" key="7">
    <source>
        <dbReference type="ARBA" id="ARBA00022989"/>
    </source>
</evidence>
<keyword evidence="5" id="KW-0479">Metal-binding</keyword>
<keyword evidence="6" id="KW-0276">Fatty acid metabolism</keyword>
<dbReference type="PANTHER" id="PTHR11351">
    <property type="entry name" value="ACYL-COA DESATURASE"/>
    <property type="match status" value="1"/>
</dbReference>
<keyword evidence="11 14" id="KW-0472">Membrane</keyword>
<keyword evidence="9" id="KW-0408">Iron</keyword>
<evidence type="ECO:0000256" key="1">
    <source>
        <dbReference type="ARBA" id="ARBA00004141"/>
    </source>
</evidence>
<gene>
    <name evidence="16" type="primary">desat2</name>
</gene>
<evidence type="ECO:0000256" key="11">
    <source>
        <dbReference type="ARBA" id="ARBA00023136"/>
    </source>
</evidence>
<feature type="transmembrane region" description="Helical" evidence="14">
    <location>
        <begin position="21"/>
        <end position="42"/>
    </location>
</feature>
<reference evidence="16" key="1">
    <citation type="journal article" date="2012" name="PLoS Genet.">
        <title>Sex pheromone evolution is associated with differential regulation of the same desaturase gene in two genera of leafroller moths.</title>
        <authorList>
            <person name="Albre J."/>
            <person name="Lienard M.A."/>
            <person name="Sirey T.M."/>
            <person name="Schmidt S."/>
            <person name="Tooman L.K."/>
            <person name="Carraher C."/>
            <person name="Greenwood D.R."/>
            <person name="Lofstedt C."/>
            <person name="Newcomb R.D."/>
        </authorList>
    </citation>
    <scope>NUCLEOTIDE SEQUENCE</scope>
</reference>
<feature type="domain" description="Fatty acid desaturase" evidence="15">
    <location>
        <begin position="44"/>
        <end position="251"/>
    </location>
</feature>
<accession>G8FQ67</accession>
<dbReference type="PRINTS" id="PR00075">
    <property type="entry name" value="FACDDSATRASE"/>
</dbReference>
<dbReference type="AlphaFoldDB" id="G8FQ67"/>
<keyword evidence="12 13" id="KW-0275">Fatty acid biosynthesis</keyword>
<dbReference type="CDD" id="cd03505">
    <property type="entry name" value="Delta9-FADS-like"/>
    <property type="match status" value="1"/>
</dbReference>
<dbReference type="Pfam" id="PF00487">
    <property type="entry name" value="FA_desaturase"/>
    <property type="match status" value="1"/>
</dbReference>
<evidence type="ECO:0000256" key="8">
    <source>
        <dbReference type="ARBA" id="ARBA00023002"/>
    </source>
</evidence>
<evidence type="ECO:0000256" key="3">
    <source>
        <dbReference type="ARBA" id="ARBA00022516"/>
    </source>
</evidence>
<evidence type="ECO:0000256" key="12">
    <source>
        <dbReference type="ARBA" id="ARBA00023160"/>
    </source>
</evidence>
<dbReference type="GO" id="GO:0005506">
    <property type="term" value="F:iron ion binding"/>
    <property type="evidence" value="ECO:0007669"/>
    <property type="project" value="TreeGrafter"/>
</dbReference>
<evidence type="ECO:0000256" key="13">
    <source>
        <dbReference type="RuleBase" id="RU000581"/>
    </source>
</evidence>
<dbReference type="InterPro" id="IPR001522">
    <property type="entry name" value="FADS-1_CS"/>
</dbReference>
<evidence type="ECO:0000256" key="10">
    <source>
        <dbReference type="ARBA" id="ARBA00023098"/>
    </source>
</evidence>
<comment type="similarity">
    <text evidence="2 13">Belongs to the fatty acid desaturase type 1 family.</text>
</comment>
<evidence type="ECO:0000256" key="5">
    <source>
        <dbReference type="ARBA" id="ARBA00022723"/>
    </source>
</evidence>
<comment type="domain">
    <text evidence="13">The histidine box domains are involved in binding the catalytic metal ions.</text>
</comment>
<dbReference type="InterPro" id="IPR015876">
    <property type="entry name" value="Acyl-CoA_DS"/>
</dbReference>
<comment type="subcellular location">
    <subcellularLocation>
        <location evidence="1">Membrane</location>
        <topology evidence="1">Multi-pass membrane protein</topology>
    </subcellularLocation>
</comment>
<dbReference type="InterPro" id="IPR005804">
    <property type="entry name" value="FA_desaturase_dom"/>
</dbReference>
<feature type="transmembrane region" description="Helical" evidence="14">
    <location>
        <begin position="263"/>
        <end position="281"/>
    </location>
</feature>
<keyword evidence="4 13" id="KW-0812">Transmembrane</keyword>
<evidence type="ECO:0000256" key="9">
    <source>
        <dbReference type="ARBA" id="ARBA00023004"/>
    </source>
</evidence>
<keyword evidence="7 14" id="KW-1133">Transmembrane helix</keyword>
<keyword evidence="10" id="KW-0443">Lipid metabolism</keyword>
<name>G8FQ67_9NEOP</name>
<evidence type="ECO:0000256" key="6">
    <source>
        <dbReference type="ARBA" id="ARBA00022832"/>
    </source>
</evidence>
<dbReference type="EMBL" id="JN022477">
    <property type="protein sequence ID" value="AER29846.1"/>
    <property type="molecule type" value="mRNA"/>
</dbReference>
<comment type="cofactor">
    <cofactor evidence="13">
        <name>Fe(2+)</name>
        <dbReference type="ChEBI" id="CHEBI:29033"/>
    </cofactor>
</comment>
<sequence>MGLAKGEEVVPFKHKLVKHNVIKFGYMHLAALYGVYLCFTSAKWPTLLWAFLLLEFAKIGITAGAHRLWCHRSYKAKLPLEILLLIFNSIAYMNTATYWVRDHRVHHKFADTDADPHNVHRGFWFSQIGWLFVRKHPDVLEKGKTVFMDDIHKNPLLRFQEKYAIVVIGLCAYIIPTVVPMYFWGETLSNSWHICTMLRHVLTINQIFLVNSIGHRWGNRPYDKNIKAVENIAVSLMSTGECFHNYHHVFPFDYKASELGMTMFNAATMFINFFAWLGWAYDLKTIPDELIIARTKRTGDGRNLWGWGDVDQTEEETKGVKYLYTKNDTKG</sequence>
<evidence type="ECO:0000256" key="4">
    <source>
        <dbReference type="ARBA" id="ARBA00022692"/>
    </source>
</evidence>
<evidence type="ECO:0000313" key="16">
    <source>
        <dbReference type="EMBL" id="AER29846.1"/>
    </source>
</evidence>
<dbReference type="PANTHER" id="PTHR11351:SF31">
    <property type="entry name" value="DESATURASE 1, ISOFORM A-RELATED"/>
    <property type="match status" value="1"/>
</dbReference>
<feature type="transmembrane region" description="Helical" evidence="14">
    <location>
        <begin position="48"/>
        <end position="70"/>
    </location>
</feature>